<dbReference type="Ensembl" id="ENSSTUT00000007594.1">
    <property type="protein sequence ID" value="ENSSTUP00000007144.1"/>
    <property type="gene ID" value="ENSSTUG00000003475.1"/>
</dbReference>
<dbReference type="InParanoid" id="A0A673W4M9"/>
<dbReference type="InterPro" id="IPR045249">
    <property type="entry name" value="HARBI1-like"/>
</dbReference>
<dbReference type="InterPro" id="IPR027806">
    <property type="entry name" value="HARBI1_dom"/>
</dbReference>
<evidence type="ECO:0000313" key="10">
    <source>
        <dbReference type="Proteomes" id="UP000472277"/>
    </source>
</evidence>
<dbReference type="Proteomes" id="UP000472277">
    <property type="component" value="Chromosome 6"/>
</dbReference>
<dbReference type="GO" id="GO:0046872">
    <property type="term" value="F:metal ion binding"/>
    <property type="evidence" value="ECO:0007669"/>
    <property type="project" value="UniProtKB-KW"/>
</dbReference>
<evidence type="ECO:0000256" key="4">
    <source>
        <dbReference type="ARBA" id="ARBA00022722"/>
    </source>
</evidence>
<evidence type="ECO:0000313" key="9">
    <source>
        <dbReference type="Ensembl" id="ENSSTUP00000007144.1"/>
    </source>
</evidence>
<dbReference type="AlphaFoldDB" id="A0A673W4M9"/>
<comment type="subcellular location">
    <subcellularLocation>
        <location evidence="2">Nucleus</location>
    </subcellularLocation>
</comment>
<protein>
    <recommendedName>
        <fullName evidence="8">DDE Tnp4 domain-containing protein</fullName>
    </recommendedName>
</protein>
<keyword evidence="4" id="KW-0540">Nuclease</keyword>
<feature type="domain" description="DDE Tnp4" evidence="8">
    <location>
        <begin position="102"/>
        <end position="194"/>
    </location>
</feature>
<sequence length="297" mass="33722">SDQYYVILICFILIFFLSKTKTFLSDPNLLNGTWHLETLCRLAFTYRLGFQTVLQCIMETCGAIERRMLVTHLPQPTEETWRQTSQEFNEKWDFPNCLGSDDGKHVMITKPPNSGRHFLNYKLTFFVVLLGLVDAKYHFTAIQVGDLGRNSDSGIYVSQDAFPPVGEDLGNLPNTMVGGDTAFPLKPDLMRSYEKALGILAARWRILYKEINLLPCEVDTLVVAMCILHNFLTKPCDVEMWLQQSGAGMRQDMRSIAIQANRAGQEVVSVRGKFTKYFTSVAGRIDFQNRMVVARPA</sequence>
<reference evidence="9" key="1">
    <citation type="submission" date="2025-08" db="UniProtKB">
        <authorList>
            <consortium name="Ensembl"/>
        </authorList>
    </citation>
    <scope>IDENTIFICATION</scope>
</reference>
<keyword evidence="5" id="KW-0479">Metal-binding</keyword>
<name>A0A673W4M9_SALTR</name>
<dbReference type="GO" id="GO:0016787">
    <property type="term" value="F:hydrolase activity"/>
    <property type="evidence" value="ECO:0007669"/>
    <property type="project" value="UniProtKB-KW"/>
</dbReference>
<dbReference type="GO" id="GO:0005634">
    <property type="term" value="C:nucleus"/>
    <property type="evidence" value="ECO:0007669"/>
    <property type="project" value="UniProtKB-SubCell"/>
</dbReference>
<dbReference type="PANTHER" id="PTHR22930">
    <property type="match status" value="1"/>
</dbReference>
<comment type="similarity">
    <text evidence="3">Belongs to the HARBI1 family.</text>
</comment>
<keyword evidence="7" id="KW-0539">Nucleus</keyword>
<evidence type="ECO:0000256" key="2">
    <source>
        <dbReference type="ARBA" id="ARBA00004123"/>
    </source>
</evidence>
<reference evidence="9" key="2">
    <citation type="submission" date="2025-09" db="UniProtKB">
        <authorList>
            <consortium name="Ensembl"/>
        </authorList>
    </citation>
    <scope>IDENTIFICATION</scope>
</reference>
<accession>A0A673W4M9</accession>
<organism evidence="9 10">
    <name type="scientific">Salmo trutta</name>
    <name type="common">Brown trout</name>
    <dbReference type="NCBI Taxonomy" id="8032"/>
    <lineage>
        <taxon>Eukaryota</taxon>
        <taxon>Metazoa</taxon>
        <taxon>Chordata</taxon>
        <taxon>Craniata</taxon>
        <taxon>Vertebrata</taxon>
        <taxon>Euteleostomi</taxon>
        <taxon>Actinopterygii</taxon>
        <taxon>Neopterygii</taxon>
        <taxon>Teleostei</taxon>
        <taxon>Protacanthopterygii</taxon>
        <taxon>Salmoniformes</taxon>
        <taxon>Salmonidae</taxon>
        <taxon>Salmoninae</taxon>
        <taxon>Salmo</taxon>
    </lineage>
</organism>
<proteinExistence type="inferred from homology"/>
<comment type="cofactor">
    <cofactor evidence="1">
        <name>a divalent metal cation</name>
        <dbReference type="ChEBI" id="CHEBI:60240"/>
    </cofactor>
</comment>
<dbReference type="OMA" id="GRMLATH"/>
<evidence type="ECO:0000256" key="6">
    <source>
        <dbReference type="ARBA" id="ARBA00022801"/>
    </source>
</evidence>
<keyword evidence="6" id="KW-0378">Hydrolase</keyword>
<evidence type="ECO:0000256" key="7">
    <source>
        <dbReference type="ARBA" id="ARBA00023242"/>
    </source>
</evidence>
<evidence type="ECO:0000256" key="5">
    <source>
        <dbReference type="ARBA" id="ARBA00022723"/>
    </source>
</evidence>
<keyword evidence="10" id="KW-1185">Reference proteome</keyword>
<evidence type="ECO:0000256" key="3">
    <source>
        <dbReference type="ARBA" id="ARBA00006958"/>
    </source>
</evidence>
<dbReference type="GeneTree" id="ENSGT00940000164115"/>
<evidence type="ECO:0000256" key="1">
    <source>
        <dbReference type="ARBA" id="ARBA00001968"/>
    </source>
</evidence>
<dbReference type="Pfam" id="PF13359">
    <property type="entry name" value="DDE_Tnp_4"/>
    <property type="match status" value="1"/>
</dbReference>
<evidence type="ECO:0000259" key="8">
    <source>
        <dbReference type="Pfam" id="PF13359"/>
    </source>
</evidence>
<dbReference type="PANTHER" id="PTHR22930:SF269">
    <property type="entry name" value="NUCLEASE HARBI1-LIKE PROTEIN"/>
    <property type="match status" value="1"/>
</dbReference>
<dbReference type="GO" id="GO:0004518">
    <property type="term" value="F:nuclease activity"/>
    <property type="evidence" value="ECO:0007669"/>
    <property type="project" value="UniProtKB-KW"/>
</dbReference>